<dbReference type="SUPFAM" id="SSF49401">
    <property type="entry name" value="Bacterial adhesins"/>
    <property type="match status" value="2"/>
</dbReference>
<evidence type="ECO:0000256" key="4">
    <source>
        <dbReference type="ARBA" id="ARBA00022525"/>
    </source>
</evidence>
<keyword evidence="3" id="KW-0134">Cell wall</keyword>
<keyword evidence="11" id="KW-1185">Reference proteome</keyword>
<dbReference type="eggNOG" id="COG4932">
    <property type="taxonomic scope" value="Bacteria"/>
</dbReference>
<dbReference type="STRING" id="388919.SSA_1666"/>
<feature type="region of interest" description="Disordered" evidence="7">
    <location>
        <begin position="577"/>
        <end position="612"/>
    </location>
</feature>
<dbReference type="InterPro" id="IPR011252">
    <property type="entry name" value="Fibrogen-bd_dom1"/>
</dbReference>
<dbReference type="Gene3D" id="2.60.40.10">
    <property type="entry name" value="Immunoglobulins"/>
    <property type="match status" value="2"/>
</dbReference>
<comment type="subcellular location">
    <subcellularLocation>
        <location evidence="1">Secreted</location>
        <location evidence="1">Cell wall</location>
        <topology evidence="1">Peptidoglycan-anchor</topology>
    </subcellularLocation>
</comment>
<comment type="similarity">
    <text evidence="2">Belongs to the serine-aspartate repeat-containing protein (SDr) family.</text>
</comment>
<dbReference type="AlphaFoldDB" id="A3CPE7"/>
<dbReference type="Pfam" id="PF17961">
    <property type="entry name" value="Big_8"/>
    <property type="match status" value="1"/>
</dbReference>
<dbReference type="Pfam" id="PF17802">
    <property type="entry name" value="SpaA"/>
    <property type="match status" value="2"/>
</dbReference>
<dbReference type="PANTHER" id="PTHR36108">
    <property type="entry name" value="COLOSSIN-B-RELATED"/>
    <property type="match status" value="1"/>
</dbReference>
<keyword evidence="8" id="KW-1133">Transmembrane helix</keyword>
<dbReference type="PROSITE" id="PS50847">
    <property type="entry name" value="GRAM_POS_ANCHORING"/>
    <property type="match status" value="1"/>
</dbReference>
<dbReference type="Gene3D" id="2.60.40.1280">
    <property type="match status" value="1"/>
</dbReference>
<protein>
    <submittedName>
        <fullName evidence="10">Collagen-binding surface protein, putative</fullName>
    </submittedName>
</protein>
<evidence type="ECO:0000256" key="6">
    <source>
        <dbReference type="ARBA" id="ARBA00023088"/>
    </source>
</evidence>
<dbReference type="Proteomes" id="UP000002148">
    <property type="component" value="Chromosome"/>
</dbReference>
<dbReference type="InterPro" id="IPR008966">
    <property type="entry name" value="Adhesion_dom_sf"/>
</dbReference>
<evidence type="ECO:0000256" key="3">
    <source>
        <dbReference type="ARBA" id="ARBA00022512"/>
    </source>
</evidence>
<organism evidence="10 11">
    <name type="scientific">Streptococcus sanguinis (strain SK36)</name>
    <dbReference type="NCBI Taxonomy" id="388919"/>
    <lineage>
        <taxon>Bacteria</taxon>
        <taxon>Bacillati</taxon>
        <taxon>Bacillota</taxon>
        <taxon>Bacilli</taxon>
        <taxon>Lactobacillales</taxon>
        <taxon>Streptococcaceae</taxon>
        <taxon>Streptococcus</taxon>
    </lineage>
</organism>
<dbReference type="InterPro" id="IPR041171">
    <property type="entry name" value="SDR_Ig"/>
</dbReference>
<evidence type="ECO:0000256" key="2">
    <source>
        <dbReference type="ARBA" id="ARBA00007257"/>
    </source>
</evidence>
<dbReference type="SUPFAM" id="SSF49478">
    <property type="entry name" value="Cna protein B-type domain"/>
    <property type="match status" value="1"/>
</dbReference>
<feature type="transmembrane region" description="Helical" evidence="8">
    <location>
        <begin position="621"/>
        <end position="638"/>
    </location>
</feature>
<dbReference type="KEGG" id="ssa:SSA_1666"/>
<dbReference type="NCBIfam" id="TIGR01167">
    <property type="entry name" value="LPXTG_anchor"/>
    <property type="match status" value="1"/>
</dbReference>
<dbReference type="Gene3D" id="2.60.40.740">
    <property type="match status" value="1"/>
</dbReference>
<dbReference type="InterPro" id="IPR041033">
    <property type="entry name" value="SpaA_PFL_dom_1"/>
</dbReference>
<dbReference type="HOGENOM" id="CLU_002287_4_1_9"/>
<keyword evidence="10" id="KW-0176">Collagen</keyword>
<dbReference type="Pfam" id="PF00746">
    <property type="entry name" value="Gram_pos_anchor"/>
    <property type="match status" value="1"/>
</dbReference>
<evidence type="ECO:0000256" key="1">
    <source>
        <dbReference type="ARBA" id="ARBA00004168"/>
    </source>
</evidence>
<feature type="transmembrane region" description="Helical" evidence="8">
    <location>
        <begin position="35"/>
        <end position="55"/>
    </location>
</feature>
<dbReference type="PATRIC" id="fig|388919.9.peg.1582"/>
<dbReference type="InterPro" id="IPR008456">
    <property type="entry name" value="Collagen-bd_dom"/>
</dbReference>
<name>A3CPE7_STRSV</name>
<feature type="domain" description="Gram-positive cocci surface proteins LPxTG" evidence="9">
    <location>
        <begin position="613"/>
        <end position="645"/>
    </location>
</feature>
<keyword evidence="8" id="KW-0472">Membrane</keyword>
<dbReference type="PANTHER" id="PTHR36108:SF13">
    <property type="entry name" value="COLOSSIN-B-RELATED"/>
    <property type="match status" value="1"/>
</dbReference>
<evidence type="ECO:0000259" key="9">
    <source>
        <dbReference type="PROSITE" id="PS50847"/>
    </source>
</evidence>
<keyword evidence="8" id="KW-0812">Transmembrane</keyword>
<evidence type="ECO:0000256" key="5">
    <source>
        <dbReference type="ARBA" id="ARBA00022729"/>
    </source>
</evidence>
<sequence length="645" mass="70389">MNMKRTCSTGLPIRCTFKQILLVRKEDCMNKKLRVWFQLIILCLGVFLPFLAGTLKAQAAELNDVITEMHLTTNSGEQLTDGVDIWQTFRVYAKFALPDNQAHAGDTTVIHLPNEFTFGNSSAIELKDENGALVANGVLDSDAKTITLTYTDYVEQKSSVRGEFFFYSRIDHEVVTEERDIPATFTVGNNRIPAGSIHYNGPPKKYESLLEKSAFQWDADAKNEIRYNVAINRNMGNYKNVSVTDKLGDTNAKIVQDSVRVYKVSWRWNNGDWARDSTEDVTADFQSKMTFGAEGDSLTINFGDVDGFGYLVEYKTLADYDLADGEVVGNKATMNYNNTETVSVTNEYSYQIAGGKSEGYNFKVKVHKTDESNASLSGAVFEVVRKSTNKVVGTITTDADGNAEVGNLLRDTYILRETTAPAGYDRLTEDITISPTDFGKTLNVGIPASGDSGDSRLVAVNVVNKQTQTPTDKQVTFSKVNLAGEEIAGAQIQIFKGRESKGSPVASWTSEADKSKEINLEPGVYTFHEEAAPTGYLAVTDIIFQVNEDGTVTVLDANSNAVEYTDGKLFITDQVAPAEPGTPDKAVQGGIKPNQSSDSDKAADSQGKSKKVLPATGSAESLGLVLAGLVVLALLGLYRKTRLSK</sequence>
<dbReference type="GO" id="GO:0007155">
    <property type="term" value="P:cell adhesion"/>
    <property type="evidence" value="ECO:0007669"/>
    <property type="project" value="InterPro"/>
</dbReference>
<reference evidence="10 11" key="1">
    <citation type="journal article" date="2007" name="J. Bacteriol.">
        <title>Genome of the opportunistic pathogen Streptococcus sanguinis.</title>
        <authorList>
            <person name="Xu P."/>
            <person name="Alves J.M."/>
            <person name="Kitten T."/>
            <person name="Brown A."/>
            <person name="Chen Z."/>
            <person name="Ozaki L.S."/>
            <person name="Manque P."/>
            <person name="Ge X."/>
            <person name="Serrano M.G."/>
            <person name="Puiu D."/>
            <person name="Hendricks S."/>
            <person name="Wang Y."/>
            <person name="Chaplin M.D."/>
            <person name="Akan D."/>
            <person name="Paik S."/>
            <person name="Peterson D.L."/>
            <person name="Macrina F.L."/>
            <person name="Buck G.A."/>
        </authorList>
    </citation>
    <scope>NUCLEOTIDE SEQUENCE [LARGE SCALE GENOMIC DNA]</scope>
    <source>
        <strain evidence="10 11">SK36</strain>
    </source>
</reference>
<dbReference type="OrthoDB" id="2194620at2"/>
<evidence type="ECO:0000256" key="7">
    <source>
        <dbReference type="SAM" id="MobiDB-lite"/>
    </source>
</evidence>
<dbReference type="InterPro" id="IPR013783">
    <property type="entry name" value="Ig-like_fold"/>
</dbReference>
<evidence type="ECO:0000256" key="8">
    <source>
        <dbReference type="SAM" id="Phobius"/>
    </source>
</evidence>
<keyword evidence="5" id="KW-0732">Signal</keyword>
<evidence type="ECO:0000313" key="11">
    <source>
        <dbReference type="Proteomes" id="UP000002148"/>
    </source>
</evidence>
<accession>A3CPE7</accession>
<dbReference type="GO" id="GO:0005518">
    <property type="term" value="F:collagen binding"/>
    <property type="evidence" value="ECO:0007669"/>
    <property type="project" value="InterPro"/>
</dbReference>
<dbReference type="Pfam" id="PF05737">
    <property type="entry name" value="Collagen_bind"/>
    <property type="match status" value="1"/>
</dbReference>
<proteinExistence type="inferred from homology"/>
<dbReference type="InterPro" id="IPR019931">
    <property type="entry name" value="LPXTG_anchor"/>
</dbReference>
<keyword evidence="6" id="KW-0572">Peptidoglycan-anchor</keyword>
<dbReference type="EMBL" id="CP000387">
    <property type="protein sequence ID" value="ABN45052.1"/>
    <property type="molecule type" value="Genomic_DNA"/>
</dbReference>
<keyword evidence="4" id="KW-0964">Secreted</keyword>
<gene>
    <name evidence="10" type="ordered locus">SSA_1666</name>
</gene>
<evidence type="ECO:0000313" key="10">
    <source>
        <dbReference type="EMBL" id="ABN45052.1"/>
    </source>
</evidence>